<feature type="transmembrane region" description="Helical" evidence="17">
    <location>
        <begin position="419"/>
        <end position="441"/>
    </location>
</feature>
<keyword evidence="18" id="KW-0132">Cell division</keyword>
<evidence type="ECO:0000256" key="6">
    <source>
        <dbReference type="ARBA" id="ARBA00022984"/>
    </source>
</evidence>
<keyword evidence="18" id="KW-0131">Cell cycle</keyword>
<dbReference type="GO" id="GO:0009252">
    <property type="term" value="P:peptidoglycan biosynthetic process"/>
    <property type="evidence" value="ECO:0007669"/>
    <property type="project" value="UniProtKB-KW"/>
</dbReference>
<feature type="transmembrane region" description="Helical" evidence="17">
    <location>
        <begin position="143"/>
        <end position="162"/>
    </location>
</feature>
<dbReference type="GO" id="GO:0008955">
    <property type="term" value="F:peptidoglycan glycosyltransferase activity"/>
    <property type="evidence" value="ECO:0007669"/>
    <property type="project" value="UniProtKB-EC"/>
</dbReference>
<dbReference type="GO" id="GO:0008360">
    <property type="term" value="P:regulation of cell shape"/>
    <property type="evidence" value="ECO:0007669"/>
    <property type="project" value="UniProtKB-KW"/>
</dbReference>
<dbReference type="GO" id="GO:0005886">
    <property type="term" value="C:plasma membrane"/>
    <property type="evidence" value="ECO:0007669"/>
    <property type="project" value="TreeGrafter"/>
</dbReference>
<evidence type="ECO:0000256" key="3">
    <source>
        <dbReference type="ARBA" id="ARBA00022679"/>
    </source>
</evidence>
<evidence type="ECO:0000256" key="8">
    <source>
        <dbReference type="ARBA" id="ARBA00023136"/>
    </source>
</evidence>
<evidence type="ECO:0000256" key="17">
    <source>
        <dbReference type="SAM" id="Phobius"/>
    </source>
</evidence>
<dbReference type="AlphaFoldDB" id="A0A1G5AHT0"/>
<evidence type="ECO:0000256" key="13">
    <source>
        <dbReference type="ARBA" id="ARBA00041418"/>
    </source>
</evidence>
<dbReference type="EC" id="2.4.99.28" evidence="14"/>
<evidence type="ECO:0000256" key="1">
    <source>
        <dbReference type="ARBA" id="ARBA00004141"/>
    </source>
</evidence>
<proteinExistence type="inferred from homology"/>
<dbReference type="PANTHER" id="PTHR30474">
    <property type="entry name" value="CELL CYCLE PROTEIN"/>
    <property type="match status" value="1"/>
</dbReference>
<dbReference type="InterPro" id="IPR001182">
    <property type="entry name" value="FtsW/RodA"/>
</dbReference>
<feature type="transmembrane region" description="Helical" evidence="17">
    <location>
        <begin position="203"/>
        <end position="224"/>
    </location>
</feature>
<comment type="function">
    <text evidence="16">Peptidoglycan polymerase that is essential for cell division.</text>
</comment>
<evidence type="ECO:0000256" key="7">
    <source>
        <dbReference type="ARBA" id="ARBA00022989"/>
    </source>
</evidence>
<evidence type="ECO:0000313" key="19">
    <source>
        <dbReference type="Proteomes" id="UP000183047"/>
    </source>
</evidence>
<comment type="catalytic activity">
    <reaction evidence="15">
        <text>[GlcNAc-(1-&gt;4)-Mur2Ac(oyl-L-Ala-gamma-D-Glu-L-Lys-D-Ala-D-Ala)](n)-di-trans,octa-cis-undecaprenyl diphosphate + beta-D-GlcNAc-(1-&gt;4)-Mur2Ac(oyl-L-Ala-gamma-D-Glu-L-Lys-D-Ala-D-Ala)-di-trans,octa-cis-undecaprenyl diphosphate = [GlcNAc-(1-&gt;4)-Mur2Ac(oyl-L-Ala-gamma-D-Glu-L-Lys-D-Ala-D-Ala)](n+1)-di-trans,octa-cis-undecaprenyl diphosphate + di-trans,octa-cis-undecaprenyl diphosphate + H(+)</text>
        <dbReference type="Rhea" id="RHEA:23708"/>
        <dbReference type="Rhea" id="RHEA-COMP:9602"/>
        <dbReference type="Rhea" id="RHEA-COMP:9603"/>
        <dbReference type="ChEBI" id="CHEBI:15378"/>
        <dbReference type="ChEBI" id="CHEBI:58405"/>
        <dbReference type="ChEBI" id="CHEBI:60033"/>
        <dbReference type="ChEBI" id="CHEBI:78435"/>
        <dbReference type="EC" id="2.4.99.28"/>
    </reaction>
</comment>
<name>A0A1G5AHT0_9FIRM</name>
<feature type="transmembrane region" description="Helical" evidence="17">
    <location>
        <begin position="345"/>
        <end position="374"/>
    </location>
</feature>
<keyword evidence="19" id="KW-1185">Reference proteome</keyword>
<keyword evidence="8 17" id="KW-0472">Membrane</keyword>
<keyword evidence="7 17" id="KW-1133">Transmembrane helix</keyword>
<evidence type="ECO:0000256" key="12">
    <source>
        <dbReference type="ARBA" id="ARBA00041185"/>
    </source>
</evidence>
<evidence type="ECO:0000256" key="4">
    <source>
        <dbReference type="ARBA" id="ARBA00022692"/>
    </source>
</evidence>
<dbReference type="Pfam" id="PF01098">
    <property type="entry name" value="FTSW_RODA_SPOVE"/>
    <property type="match status" value="1"/>
</dbReference>
<dbReference type="RefSeq" id="WP_074461089.1">
    <property type="nucleotide sequence ID" value="NZ_FMUR01000003.1"/>
</dbReference>
<evidence type="ECO:0000256" key="11">
    <source>
        <dbReference type="ARBA" id="ARBA00038053"/>
    </source>
</evidence>
<evidence type="ECO:0000256" key="15">
    <source>
        <dbReference type="ARBA" id="ARBA00049902"/>
    </source>
</evidence>
<evidence type="ECO:0000256" key="5">
    <source>
        <dbReference type="ARBA" id="ARBA00022960"/>
    </source>
</evidence>
<keyword evidence="4 17" id="KW-0812">Transmembrane</keyword>
<evidence type="ECO:0000256" key="9">
    <source>
        <dbReference type="ARBA" id="ARBA00032370"/>
    </source>
</evidence>
<keyword evidence="5" id="KW-0133">Cell shape</keyword>
<keyword evidence="6" id="KW-0573">Peptidoglycan synthesis</keyword>
<dbReference type="NCBIfam" id="NF038403">
    <property type="entry name" value="perm_prefix_1"/>
    <property type="match status" value="1"/>
</dbReference>
<feature type="transmembrane region" description="Helical" evidence="17">
    <location>
        <begin position="111"/>
        <end position="131"/>
    </location>
</feature>
<dbReference type="GO" id="GO:0051301">
    <property type="term" value="P:cell division"/>
    <property type="evidence" value="ECO:0007669"/>
    <property type="project" value="UniProtKB-KW"/>
</dbReference>
<protein>
    <recommendedName>
        <fullName evidence="12">Probable peptidoglycan glycosyltransferase FtsW</fullName>
        <ecNumber evidence="14">2.4.99.28</ecNumber>
    </recommendedName>
    <alternativeName>
        <fullName evidence="13">Cell division protein FtsW</fullName>
    </alternativeName>
    <alternativeName>
        <fullName evidence="10">Cell wall polymerase</fullName>
    </alternativeName>
    <alternativeName>
        <fullName evidence="9">Peptidoglycan polymerase</fullName>
    </alternativeName>
</protein>
<feature type="transmembrane region" description="Helical" evidence="17">
    <location>
        <begin position="78"/>
        <end position="99"/>
    </location>
</feature>
<feature type="transmembrane region" description="Helical" evidence="17">
    <location>
        <begin position="256"/>
        <end position="276"/>
    </location>
</feature>
<comment type="subcellular location">
    <subcellularLocation>
        <location evidence="1">Membrane</location>
        <topology evidence="1">Multi-pass membrane protein</topology>
    </subcellularLocation>
</comment>
<evidence type="ECO:0000256" key="10">
    <source>
        <dbReference type="ARBA" id="ARBA00033270"/>
    </source>
</evidence>
<gene>
    <name evidence="18" type="ORF">SAMN02910451_00261</name>
</gene>
<dbReference type="InterPro" id="IPR047928">
    <property type="entry name" value="Perm_prefix_1"/>
</dbReference>
<feature type="transmembrane region" description="Helical" evidence="17">
    <location>
        <begin position="230"/>
        <end position="249"/>
    </location>
</feature>
<dbReference type="Proteomes" id="UP000183047">
    <property type="component" value="Unassembled WGS sequence"/>
</dbReference>
<evidence type="ECO:0000256" key="2">
    <source>
        <dbReference type="ARBA" id="ARBA00022676"/>
    </source>
</evidence>
<dbReference type="EMBL" id="FMUR01000003">
    <property type="protein sequence ID" value="SCX77452.1"/>
    <property type="molecule type" value="Genomic_DNA"/>
</dbReference>
<accession>A0A1G5AHT0</accession>
<organism evidence="18 19">
    <name type="scientific">Butyrivibrio hungatei</name>
    <dbReference type="NCBI Taxonomy" id="185008"/>
    <lineage>
        <taxon>Bacteria</taxon>
        <taxon>Bacillati</taxon>
        <taxon>Bacillota</taxon>
        <taxon>Clostridia</taxon>
        <taxon>Lachnospirales</taxon>
        <taxon>Lachnospiraceae</taxon>
        <taxon>Butyrivibrio</taxon>
    </lineage>
</organism>
<dbReference type="GO" id="GO:0032153">
    <property type="term" value="C:cell division site"/>
    <property type="evidence" value="ECO:0007669"/>
    <property type="project" value="TreeGrafter"/>
</dbReference>
<feature type="transmembrane region" description="Helical" evidence="17">
    <location>
        <begin position="174"/>
        <end position="196"/>
    </location>
</feature>
<feature type="transmembrane region" description="Helical" evidence="17">
    <location>
        <begin position="386"/>
        <end position="413"/>
    </location>
</feature>
<dbReference type="PANTHER" id="PTHR30474:SF2">
    <property type="entry name" value="PEPTIDOGLYCAN GLYCOSYLTRANSFERASE FTSW-RELATED"/>
    <property type="match status" value="1"/>
</dbReference>
<dbReference type="GO" id="GO:0015648">
    <property type="term" value="F:lipid-linked peptidoglycan transporter activity"/>
    <property type="evidence" value="ECO:0007669"/>
    <property type="project" value="TreeGrafter"/>
</dbReference>
<reference evidence="19" key="1">
    <citation type="submission" date="2016-10" db="EMBL/GenBank/DDBJ databases">
        <authorList>
            <person name="Varghese N."/>
            <person name="Submissions S."/>
        </authorList>
    </citation>
    <scope>NUCLEOTIDE SEQUENCE [LARGE SCALE GENOMIC DNA]</scope>
    <source>
        <strain evidence="19">XBD2006</strain>
    </source>
</reference>
<evidence type="ECO:0000313" key="18">
    <source>
        <dbReference type="EMBL" id="SCX77452.1"/>
    </source>
</evidence>
<evidence type="ECO:0000256" key="16">
    <source>
        <dbReference type="ARBA" id="ARBA00049966"/>
    </source>
</evidence>
<evidence type="ECO:0000256" key="14">
    <source>
        <dbReference type="ARBA" id="ARBA00044770"/>
    </source>
</evidence>
<keyword evidence="2" id="KW-0328">Glycosyltransferase</keyword>
<dbReference type="OrthoDB" id="9802195at2"/>
<sequence length="458" mass="50935">MRIEEYLTEVKNQIRDKKAREFVGKELQNHIEDRAEGLQKKGVDHDRAILQAVEEMGDPVSVGVNLDFIHRPRLEWRFLLYIIYISILGVGTMCLTFSAHPYGNVEYSGFVFQQLSGVLLGVIAMIIVYRLDYTILAGRSRLIAGAFLIFLTFLAIVFGVSINGARRWIKLGNMVFSTQVLFILYLPIFAGILYDYRNKGIGAIFKIFLWMIAPAFSLILYGRISLNDAMLMLISEIILFAIALNKNWYRVDKSKFLKITGIIFVTTTALSALRIASSSGYQNARFKAWLSHIGIAVNSADEKLKYMNYTNSCLDNIFLKSRFIGKSESAMESVYGLPESMADFVLAPIAATCGKAVVALIIVSLIVLAIYVFSVSVKQKNSLGSIVGFSCGIVIAIQAVSNFLIVFGLLPLAGTTLPFFSIGTGHIVVEYVLLGIVLSIYRYQDIRVENNPTIAEAA</sequence>
<keyword evidence="3" id="KW-0808">Transferase</keyword>
<comment type="similarity">
    <text evidence="11">Belongs to the SEDS family. FtsW subfamily.</text>
</comment>